<reference evidence="1 2" key="1">
    <citation type="submission" date="2023-09" db="EMBL/GenBank/DDBJ databases">
        <title>Analysis of phage genome (vB_Yru_GN1) of the bacterium (Yersinia ruckeri).</title>
        <authorList>
            <person name="Ganjoor M.S."/>
            <person name="Bouzari M."/>
            <person name="Soleimani-Delfan A."/>
        </authorList>
    </citation>
    <scope>NUCLEOTIDE SEQUENCE [LARGE SCALE GENOMIC DNA]</scope>
    <source>
        <strain evidence="2">vB_Yru_GN1</strain>
    </source>
</reference>
<accession>A0AA86M7S0</accession>
<name>A0AA86M7S0_9CAUD</name>
<evidence type="ECO:0000313" key="2">
    <source>
        <dbReference type="Proteomes" id="UP001304813"/>
    </source>
</evidence>
<dbReference type="Proteomes" id="UP001304813">
    <property type="component" value="Segment"/>
</dbReference>
<organism evidence="1 2">
    <name type="scientific">Yersinia phage vB_Yru_GN1</name>
    <dbReference type="NCBI Taxonomy" id="3074381"/>
    <lineage>
        <taxon>Viruses</taxon>
        <taxon>Duplodnaviria</taxon>
        <taxon>Heunggongvirae</taxon>
        <taxon>Uroviricota</taxon>
        <taxon>Caudoviricetes</taxon>
        <taxon>Caudoviricetes incertae sedis</taxon>
        <taxon>Sepahanvirus</taxon>
        <taxon>Sepahanvirus vB-Yru-GN1</taxon>
    </lineage>
</organism>
<proteinExistence type="predicted"/>
<protein>
    <submittedName>
        <fullName evidence="1">Uncharacterized protein</fullName>
    </submittedName>
</protein>
<evidence type="ECO:0000313" key="1">
    <source>
        <dbReference type="EMBL" id="BES79962.1"/>
    </source>
</evidence>
<sequence>MSKLSPNVLNQLRRKVSVDKSNYGANWSDLLQSPPMVVLLTGFCRFNGKSYDEKIEETLNRIKAQNSLICNIVDISDEMTEFVNNFSGKVNYNPDIPFHREVVLTDLYRLIAMKKFHHNLTVKGNYNVRIGWIDADLILTDNFDLTHNTAFCRVVTKRKDYVDMSLSNGLMYTNNIDLIDRWIKVFEYDESVDTVDFSNFSRGFIKSLMTENRGNPYGIKCLGDVISFTSYHDTKQWDHDHNLLLDSIKNDSGSLVGYNLSLSWHPKEIDYLLSKVTEK</sequence>
<keyword evidence="2" id="KW-1185">Reference proteome</keyword>
<dbReference type="EMBL" id="LC779065">
    <property type="protein sequence ID" value="BES79962.1"/>
    <property type="molecule type" value="Genomic_DNA"/>
</dbReference>